<dbReference type="InterPro" id="IPR000673">
    <property type="entry name" value="Sig_transdc_resp-reg_Me-estase"/>
</dbReference>
<dbReference type="InterPro" id="IPR035909">
    <property type="entry name" value="CheB_C"/>
</dbReference>
<dbReference type="RefSeq" id="WP_132777638.1">
    <property type="nucleotide sequence ID" value="NZ_SMBZ01000019.1"/>
</dbReference>
<evidence type="ECO:0000313" key="6">
    <source>
        <dbReference type="EMBL" id="TCV13669.1"/>
    </source>
</evidence>
<dbReference type="Proteomes" id="UP000295197">
    <property type="component" value="Unassembled WGS sequence"/>
</dbReference>
<keyword evidence="4" id="KW-0145">Chemotaxis</keyword>
<evidence type="ECO:0000256" key="1">
    <source>
        <dbReference type="ARBA" id="ARBA00022801"/>
    </source>
</evidence>
<comment type="caution">
    <text evidence="6">The sequence shown here is derived from an EMBL/GenBank/DDBJ whole genome shotgun (WGS) entry which is preliminary data.</text>
</comment>
<feature type="active site" evidence="4">
    <location>
        <position position="40"/>
    </location>
</feature>
<dbReference type="CDD" id="cd16433">
    <property type="entry name" value="CheB"/>
    <property type="match status" value="1"/>
</dbReference>
<accession>A0A4R3VT55</accession>
<gene>
    <name evidence="6" type="ORF">EDC17_101925</name>
</gene>
<keyword evidence="1 4" id="KW-0378">Hydrolase</keyword>
<comment type="catalytic activity">
    <reaction evidence="3">
        <text>[protein]-L-glutamate 5-O-methyl ester + H2O = L-glutamyl-[protein] + methanol + H(+)</text>
        <dbReference type="Rhea" id="RHEA:23236"/>
        <dbReference type="Rhea" id="RHEA-COMP:10208"/>
        <dbReference type="Rhea" id="RHEA-COMP:10311"/>
        <dbReference type="ChEBI" id="CHEBI:15377"/>
        <dbReference type="ChEBI" id="CHEBI:15378"/>
        <dbReference type="ChEBI" id="CHEBI:17790"/>
        <dbReference type="ChEBI" id="CHEBI:29973"/>
        <dbReference type="ChEBI" id="CHEBI:82795"/>
        <dbReference type="EC" id="3.1.1.61"/>
    </reaction>
</comment>
<dbReference type="AlphaFoldDB" id="A0A4R3VT55"/>
<evidence type="ECO:0000259" key="5">
    <source>
        <dbReference type="PROSITE" id="PS50122"/>
    </source>
</evidence>
<dbReference type="PANTHER" id="PTHR42872">
    <property type="entry name" value="PROTEIN-GLUTAMATE METHYLESTERASE/PROTEIN-GLUTAMINE GLUTAMINASE"/>
    <property type="match status" value="1"/>
</dbReference>
<dbReference type="GO" id="GO:0000156">
    <property type="term" value="F:phosphorelay response regulator activity"/>
    <property type="evidence" value="ECO:0007669"/>
    <property type="project" value="InterPro"/>
</dbReference>
<name>A0A4R3VT55_9SPHI</name>
<dbReference type="EC" id="3.1.1.61" evidence="2"/>
<evidence type="ECO:0000256" key="2">
    <source>
        <dbReference type="ARBA" id="ARBA00039140"/>
    </source>
</evidence>
<evidence type="ECO:0000256" key="3">
    <source>
        <dbReference type="ARBA" id="ARBA00048267"/>
    </source>
</evidence>
<reference evidence="6 7" key="1">
    <citation type="submission" date="2019-03" db="EMBL/GenBank/DDBJ databases">
        <title>Genomic Encyclopedia of Type Strains, Phase IV (KMG-IV): sequencing the most valuable type-strain genomes for metagenomic binning, comparative biology and taxonomic classification.</title>
        <authorList>
            <person name="Goeker M."/>
        </authorList>
    </citation>
    <scope>NUCLEOTIDE SEQUENCE [LARGE SCALE GENOMIC DNA]</scope>
    <source>
        <strain evidence="6 7">DSM 22362</strain>
    </source>
</reference>
<dbReference type="GO" id="GO:0006935">
    <property type="term" value="P:chemotaxis"/>
    <property type="evidence" value="ECO:0007669"/>
    <property type="project" value="UniProtKB-UniRule"/>
</dbReference>
<dbReference type="SUPFAM" id="SSF52738">
    <property type="entry name" value="Methylesterase CheB, C-terminal domain"/>
    <property type="match status" value="1"/>
</dbReference>
<feature type="active site" evidence="4">
    <location>
        <position position="133"/>
    </location>
</feature>
<dbReference type="OrthoDB" id="1524092at2"/>
<dbReference type="Pfam" id="PF01339">
    <property type="entry name" value="CheB_methylest"/>
    <property type="match status" value="1"/>
</dbReference>
<proteinExistence type="predicted"/>
<sequence>MVSASEIILIGGSAGSYVLIAELLESLPEYFDAAICVVLHRNKQFDTQIERSLSRRLLRNISPAIDKMDICKNYVYFAPAGYHLMVEPDYTFSLDGSEHINYSRPSIDVLFETAAQIYREYCTAFLLSGANQDGARGLSIVEDFGGKIIIQNPDQASINTMPQAGINETQNPQVWDNAQIVSFFKNLNKQS</sequence>
<evidence type="ECO:0000256" key="4">
    <source>
        <dbReference type="PROSITE-ProRule" id="PRU00050"/>
    </source>
</evidence>
<dbReference type="Gene3D" id="3.40.50.180">
    <property type="entry name" value="Methylesterase CheB, C-terminal domain"/>
    <property type="match status" value="1"/>
</dbReference>
<dbReference type="PANTHER" id="PTHR42872:SF6">
    <property type="entry name" value="PROTEIN-GLUTAMATE METHYLESTERASE_PROTEIN-GLUTAMINE GLUTAMINASE"/>
    <property type="match status" value="1"/>
</dbReference>
<dbReference type="EMBL" id="SMBZ01000019">
    <property type="protein sequence ID" value="TCV13669.1"/>
    <property type="molecule type" value="Genomic_DNA"/>
</dbReference>
<keyword evidence="7" id="KW-1185">Reference proteome</keyword>
<protein>
    <recommendedName>
        <fullName evidence="2">protein-glutamate methylesterase</fullName>
        <ecNumber evidence="2">3.1.1.61</ecNumber>
    </recommendedName>
</protein>
<feature type="active site" evidence="4">
    <location>
        <position position="13"/>
    </location>
</feature>
<feature type="domain" description="CheB-type methylesterase" evidence="5">
    <location>
        <begin position="1"/>
        <end position="180"/>
    </location>
</feature>
<evidence type="ECO:0000313" key="7">
    <source>
        <dbReference type="Proteomes" id="UP000295197"/>
    </source>
</evidence>
<dbReference type="PROSITE" id="PS50122">
    <property type="entry name" value="CHEB"/>
    <property type="match status" value="1"/>
</dbReference>
<organism evidence="6 7">
    <name type="scientific">Sphingobacterium alimentarium</name>
    <dbReference type="NCBI Taxonomy" id="797292"/>
    <lineage>
        <taxon>Bacteria</taxon>
        <taxon>Pseudomonadati</taxon>
        <taxon>Bacteroidota</taxon>
        <taxon>Sphingobacteriia</taxon>
        <taxon>Sphingobacteriales</taxon>
        <taxon>Sphingobacteriaceae</taxon>
        <taxon>Sphingobacterium</taxon>
    </lineage>
</organism>
<dbReference type="GO" id="GO:0005737">
    <property type="term" value="C:cytoplasm"/>
    <property type="evidence" value="ECO:0007669"/>
    <property type="project" value="InterPro"/>
</dbReference>
<dbReference type="GO" id="GO:0008984">
    <property type="term" value="F:protein-glutamate methylesterase activity"/>
    <property type="evidence" value="ECO:0007669"/>
    <property type="project" value="UniProtKB-EC"/>
</dbReference>